<dbReference type="GO" id="GO:0005829">
    <property type="term" value="C:cytosol"/>
    <property type="evidence" value="ECO:0007669"/>
    <property type="project" value="TreeGrafter"/>
</dbReference>
<proteinExistence type="predicted"/>
<protein>
    <recommendedName>
        <fullName evidence="1">LysR substrate-binding domain-containing protein</fullName>
    </recommendedName>
</protein>
<keyword evidence="3" id="KW-1185">Reference proteome</keyword>
<dbReference type="SUPFAM" id="SSF53850">
    <property type="entry name" value="Periplasmic binding protein-like II"/>
    <property type="match status" value="1"/>
</dbReference>
<dbReference type="PANTHER" id="PTHR30419">
    <property type="entry name" value="HTH-TYPE TRANSCRIPTIONAL REGULATOR YBHD"/>
    <property type="match status" value="1"/>
</dbReference>
<dbReference type="Gene3D" id="3.40.190.290">
    <property type="match status" value="1"/>
</dbReference>
<organism evidence="2 3">
    <name type="scientific">Achromobacter insolitus</name>
    <dbReference type="NCBI Taxonomy" id="217204"/>
    <lineage>
        <taxon>Bacteria</taxon>
        <taxon>Pseudomonadati</taxon>
        <taxon>Pseudomonadota</taxon>
        <taxon>Betaproteobacteria</taxon>
        <taxon>Burkholderiales</taxon>
        <taxon>Alcaligenaceae</taxon>
        <taxon>Achromobacter</taxon>
    </lineage>
</organism>
<evidence type="ECO:0000313" key="2">
    <source>
        <dbReference type="EMBL" id="CAB3929402.1"/>
    </source>
</evidence>
<reference evidence="2 3" key="1">
    <citation type="submission" date="2020-04" db="EMBL/GenBank/DDBJ databases">
        <authorList>
            <person name="De Canck E."/>
        </authorList>
    </citation>
    <scope>NUCLEOTIDE SEQUENCE [LARGE SCALE GENOMIC DNA]</scope>
    <source>
        <strain evidence="2 3">LMG 6000</strain>
    </source>
</reference>
<dbReference type="Proteomes" id="UP000494183">
    <property type="component" value="Unassembled WGS sequence"/>
</dbReference>
<evidence type="ECO:0000313" key="3">
    <source>
        <dbReference type="Proteomes" id="UP000494183"/>
    </source>
</evidence>
<name>A0A6S7EVN9_9BURK</name>
<dbReference type="Pfam" id="PF03466">
    <property type="entry name" value="LysR_substrate"/>
    <property type="match status" value="1"/>
</dbReference>
<dbReference type="InterPro" id="IPR050950">
    <property type="entry name" value="HTH-type_LysR_regulators"/>
</dbReference>
<evidence type="ECO:0000259" key="1">
    <source>
        <dbReference type="Pfam" id="PF03466"/>
    </source>
</evidence>
<gene>
    <name evidence="2" type="ORF">LMG6000_00454</name>
</gene>
<dbReference type="AlphaFoldDB" id="A0A6S7EVN9"/>
<dbReference type="GO" id="GO:0006355">
    <property type="term" value="P:regulation of DNA-templated transcription"/>
    <property type="evidence" value="ECO:0007669"/>
    <property type="project" value="TreeGrafter"/>
</dbReference>
<dbReference type="EMBL" id="CADILH010000001">
    <property type="protein sequence ID" value="CAB3929402.1"/>
    <property type="molecule type" value="Genomic_DNA"/>
</dbReference>
<accession>A0A6S7EVN9</accession>
<sequence>MLRLAQETRTNVQASADQVVGVIRIGFPPSVGAALIARSAATFRTQYPLTSVELHEGYSTALRDALLSDKLDIAVLTDATPNPLLEITPLYEECLWVFYKPGLIRLPGRKSAAIPLEALREVPLVQPGPENTLRRLLERTAQNGGFNLTVVLQSESLSVIRSLLEYEAGAHVSPYTALEPELKAGSIEGRQIEGLWVTRSLARRVDRPMTTAQEKFMGTLRQRICELTALAAGMLRCP</sequence>
<feature type="domain" description="LysR substrate-binding" evidence="1">
    <location>
        <begin position="17"/>
        <end position="223"/>
    </location>
</feature>
<dbReference type="InterPro" id="IPR005119">
    <property type="entry name" value="LysR_subst-bd"/>
</dbReference>